<dbReference type="AlphaFoldDB" id="A0A8X8CWQ8"/>
<name>A0A8X8CWQ8_POPTO</name>
<feature type="domain" description="DUF7032" evidence="3">
    <location>
        <begin position="23"/>
        <end position="132"/>
    </location>
</feature>
<dbReference type="PANTHER" id="PTHR46043">
    <property type="entry name" value="ARM REPEAT SUPERFAMILY PROTEIN"/>
    <property type="match status" value="1"/>
</dbReference>
<dbReference type="EMBL" id="JAAWWB010000007">
    <property type="protein sequence ID" value="KAG6778671.1"/>
    <property type="molecule type" value="Genomic_DNA"/>
</dbReference>
<dbReference type="Pfam" id="PF23005">
    <property type="entry name" value="DUF7032"/>
    <property type="match status" value="1"/>
</dbReference>
<sequence length="655" mass="72043">MGQENPKQDQIFQESSPPKRSLRQAIEVISSLISYSLPIKVFAVKWQLIRNKLEELNSSLIAIEDCDSSQNPILSGMVSAVLASANDCYDLARRCVDLSYSGKLLMQSDLDVMVAKFDRHVKNLSGIFTAGILSQGFAIVVSRPGVNACKDDMRFYVRDLLTRMKIGDLEMKRQALVNLYDVVVEDEKYVKIIVEVGDLVNILVSLLDSMEMELQQDAVKVVAVISGFDSYKSILIGAGIIGPLIRVLESRSEISKEGAARSLQKLTQNSDNAWSVSAYGGVTALLKICASADSTAELISPACGVLRNLVGVDEIKRFMMEEGAVSTFIKLARSKDEGVQISSIEFLQNIASGDESVRQSVVKEGGIRALVRVFDPKIACSSKSREMALRVIENLCFSSASYISVLMSYGFMDQLLFFLRNGDVLVQELALKAAFRLSGTSEETKKAMGDAGFMSEFVKFLDAKSFEVREMAAVALNSLVSVPKNRKIFVQDDRNVGFLLQLLDQEETNSGSKKFLISILLTLTSCNSGRKKIANSGYLKNIEKLAEAEVSDAKRLVRKLSTNRFRIRDLAIVGLLLSVIIQNIKFHVLHTLYHGMDFLVAVKNGFDSSNEQTLSSTSQIQPAIIRGINIDVSLCGEAMNDGLAMRKNGVGGIYN</sequence>
<dbReference type="PROSITE" id="PS50176">
    <property type="entry name" value="ARM_REPEAT"/>
    <property type="match status" value="2"/>
</dbReference>
<organism evidence="4 5">
    <name type="scientific">Populus tomentosa</name>
    <name type="common">Chinese white poplar</name>
    <dbReference type="NCBI Taxonomy" id="118781"/>
    <lineage>
        <taxon>Eukaryota</taxon>
        <taxon>Viridiplantae</taxon>
        <taxon>Streptophyta</taxon>
        <taxon>Embryophyta</taxon>
        <taxon>Tracheophyta</taxon>
        <taxon>Spermatophyta</taxon>
        <taxon>Magnoliopsida</taxon>
        <taxon>eudicotyledons</taxon>
        <taxon>Gunneridae</taxon>
        <taxon>Pentapetalae</taxon>
        <taxon>rosids</taxon>
        <taxon>fabids</taxon>
        <taxon>Malpighiales</taxon>
        <taxon>Salicaceae</taxon>
        <taxon>Saliceae</taxon>
        <taxon>Populus</taxon>
    </lineage>
</organism>
<dbReference type="InterPro" id="IPR000225">
    <property type="entry name" value="Armadillo"/>
</dbReference>
<evidence type="ECO:0000256" key="1">
    <source>
        <dbReference type="ARBA" id="ARBA00022737"/>
    </source>
</evidence>
<dbReference type="Proteomes" id="UP000886885">
    <property type="component" value="Chromosome 4A"/>
</dbReference>
<keyword evidence="1" id="KW-0677">Repeat</keyword>
<gene>
    <name evidence="4" type="ORF">POTOM_015011</name>
</gene>
<dbReference type="OrthoDB" id="7537227at2759"/>
<feature type="repeat" description="ARM" evidence="2">
    <location>
        <begin position="280"/>
        <end position="324"/>
    </location>
</feature>
<evidence type="ECO:0000259" key="3">
    <source>
        <dbReference type="Pfam" id="PF23005"/>
    </source>
</evidence>
<protein>
    <recommendedName>
        <fullName evidence="3">DUF7032 domain-containing protein</fullName>
    </recommendedName>
</protein>
<evidence type="ECO:0000313" key="5">
    <source>
        <dbReference type="Proteomes" id="UP000886885"/>
    </source>
</evidence>
<evidence type="ECO:0000313" key="4">
    <source>
        <dbReference type="EMBL" id="KAG6778671.1"/>
    </source>
</evidence>
<reference evidence="4" key="1">
    <citation type="journal article" date="2020" name="bioRxiv">
        <title>Hybrid origin of Populus tomentosa Carr. identified through genome sequencing and phylogenomic analysis.</title>
        <authorList>
            <person name="An X."/>
            <person name="Gao K."/>
            <person name="Chen Z."/>
            <person name="Li J."/>
            <person name="Yang X."/>
            <person name="Yang X."/>
            <person name="Zhou J."/>
            <person name="Guo T."/>
            <person name="Zhao T."/>
            <person name="Huang S."/>
            <person name="Miao D."/>
            <person name="Khan W.U."/>
            <person name="Rao P."/>
            <person name="Ye M."/>
            <person name="Lei B."/>
            <person name="Liao W."/>
            <person name="Wang J."/>
            <person name="Ji L."/>
            <person name="Li Y."/>
            <person name="Guo B."/>
            <person name="Mustafa N.S."/>
            <person name="Li S."/>
            <person name="Yun Q."/>
            <person name="Keller S.R."/>
            <person name="Mao J."/>
            <person name="Zhang R."/>
            <person name="Strauss S.H."/>
        </authorList>
    </citation>
    <scope>NUCLEOTIDE SEQUENCE</scope>
    <source>
        <strain evidence="4">GM15</strain>
        <tissue evidence="4">Leaf</tissue>
    </source>
</reference>
<accession>A0A8X8CWQ8</accession>
<keyword evidence="5" id="KW-1185">Reference proteome</keyword>
<dbReference type="InterPro" id="IPR054296">
    <property type="entry name" value="DUF7032"/>
</dbReference>
<proteinExistence type="predicted"/>
<dbReference type="SMART" id="SM00185">
    <property type="entry name" value="ARM"/>
    <property type="match status" value="6"/>
</dbReference>
<dbReference type="PANTHER" id="PTHR46043:SF5">
    <property type="entry name" value="ARM REPEAT SUPERFAMILY PROTEIN"/>
    <property type="match status" value="1"/>
</dbReference>
<feature type="repeat" description="ARM" evidence="2">
    <location>
        <begin position="323"/>
        <end position="366"/>
    </location>
</feature>
<comment type="caution">
    <text evidence="4">The sequence shown here is derived from an EMBL/GenBank/DDBJ whole genome shotgun (WGS) entry which is preliminary data.</text>
</comment>
<evidence type="ECO:0000256" key="2">
    <source>
        <dbReference type="PROSITE-ProRule" id="PRU00259"/>
    </source>
</evidence>